<keyword evidence="3" id="KW-1185">Reference proteome</keyword>
<evidence type="ECO:0000313" key="3">
    <source>
        <dbReference type="Proteomes" id="UP001362999"/>
    </source>
</evidence>
<dbReference type="Proteomes" id="UP001362999">
    <property type="component" value="Unassembled WGS sequence"/>
</dbReference>
<proteinExistence type="predicted"/>
<comment type="caution">
    <text evidence="2">The sequence shown here is derived from an EMBL/GenBank/DDBJ whole genome shotgun (WGS) entry which is preliminary data.</text>
</comment>
<sequence length="246" mass="26689">MPASMFHLLFACSCFRSRGLSKDNHTVIPTESTHLISETANGDRSTSYQSTAAGDRQRLHERMDSIVRSKEGKMVNVNAHAPFILRHANGEGHTANHIHSNSAGPSSPISPTSPLPSPTLHESDYTNHHPHVVTMTPARMRLRADSRFSSRSGSRSSSLRRYDPSDRLLFNNHAGFAAERVRHTPPPPPSRTLAAEVAQSVSTSSSGPGTGDVLRSSPASPIGIHHSKLANDADHHDSIAFSWSET</sequence>
<organism evidence="2 3">
    <name type="scientific">Favolaschia claudopus</name>
    <dbReference type="NCBI Taxonomy" id="2862362"/>
    <lineage>
        <taxon>Eukaryota</taxon>
        <taxon>Fungi</taxon>
        <taxon>Dikarya</taxon>
        <taxon>Basidiomycota</taxon>
        <taxon>Agaricomycotina</taxon>
        <taxon>Agaricomycetes</taxon>
        <taxon>Agaricomycetidae</taxon>
        <taxon>Agaricales</taxon>
        <taxon>Marasmiineae</taxon>
        <taxon>Mycenaceae</taxon>
        <taxon>Favolaschia</taxon>
    </lineage>
</organism>
<accession>A0AAW0AXU5</accession>
<gene>
    <name evidence="2" type="ORF">R3P38DRAFT_3360108</name>
</gene>
<feature type="region of interest" description="Disordered" evidence="1">
    <location>
        <begin position="177"/>
        <end position="231"/>
    </location>
</feature>
<evidence type="ECO:0000313" key="2">
    <source>
        <dbReference type="EMBL" id="KAK7018331.1"/>
    </source>
</evidence>
<reference evidence="2 3" key="1">
    <citation type="journal article" date="2024" name="J Genomics">
        <title>Draft genome sequencing and assembly of Favolaschia claudopus CIRM-BRFM 2984 isolated from oak limbs.</title>
        <authorList>
            <person name="Navarro D."/>
            <person name="Drula E."/>
            <person name="Chaduli D."/>
            <person name="Cazenave R."/>
            <person name="Ahrendt S."/>
            <person name="Wang J."/>
            <person name="Lipzen A."/>
            <person name="Daum C."/>
            <person name="Barry K."/>
            <person name="Grigoriev I.V."/>
            <person name="Favel A."/>
            <person name="Rosso M.N."/>
            <person name="Martin F."/>
        </authorList>
    </citation>
    <scope>NUCLEOTIDE SEQUENCE [LARGE SCALE GENOMIC DNA]</scope>
    <source>
        <strain evidence="2 3">CIRM-BRFM 2984</strain>
    </source>
</reference>
<evidence type="ECO:0000256" key="1">
    <source>
        <dbReference type="SAM" id="MobiDB-lite"/>
    </source>
</evidence>
<name>A0AAW0AXU5_9AGAR</name>
<protein>
    <submittedName>
        <fullName evidence="2">Uncharacterized protein</fullName>
    </submittedName>
</protein>
<feature type="region of interest" description="Disordered" evidence="1">
    <location>
        <begin position="92"/>
        <end position="140"/>
    </location>
</feature>
<dbReference type="AlphaFoldDB" id="A0AAW0AXU5"/>
<dbReference type="EMBL" id="JAWWNJ010000046">
    <property type="protein sequence ID" value="KAK7018331.1"/>
    <property type="molecule type" value="Genomic_DNA"/>
</dbReference>